<sequence length="135" mass="15642">MEVKQGICDEFKQIEVKQEVSDETCRAEIYAVDDGNLDIGKIEIKEEVKRESIHDTFDYVALEKSPIKTEIEQEEHKLTSCKERQTNLREFPQEKNTLEIIKTIDIQLSNLLAQEKTLKSEICDAHPEEDFAGTR</sequence>
<evidence type="ECO:0000313" key="2">
    <source>
        <dbReference type="Proteomes" id="UP001652700"/>
    </source>
</evidence>
<evidence type="ECO:0000313" key="1">
    <source>
        <dbReference type="EnsemblMetazoa" id="XP_050501637.1"/>
    </source>
</evidence>
<proteinExistence type="predicted"/>
<reference evidence="1" key="1">
    <citation type="submission" date="2025-05" db="UniProtKB">
        <authorList>
            <consortium name="EnsemblMetazoa"/>
        </authorList>
    </citation>
    <scope>IDENTIFICATION</scope>
</reference>
<dbReference type="RefSeq" id="XP_050501638.1">
    <property type="nucleotide sequence ID" value="XM_050645681.1"/>
</dbReference>
<keyword evidence="2" id="KW-1185">Reference proteome</keyword>
<dbReference type="RefSeq" id="XP_050501639.1">
    <property type="nucleotide sequence ID" value="XM_050645682.1"/>
</dbReference>
<dbReference type="GeneID" id="126881413"/>
<organism evidence="1 2">
    <name type="scientific">Diabrotica virgifera virgifera</name>
    <name type="common">western corn rootworm</name>
    <dbReference type="NCBI Taxonomy" id="50390"/>
    <lineage>
        <taxon>Eukaryota</taxon>
        <taxon>Metazoa</taxon>
        <taxon>Ecdysozoa</taxon>
        <taxon>Arthropoda</taxon>
        <taxon>Hexapoda</taxon>
        <taxon>Insecta</taxon>
        <taxon>Pterygota</taxon>
        <taxon>Neoptera</taxon>
        <taxon>Endopterygota</taxon>
        <taxon>Coleoptera</taxon>
        <taxon>Polyphaga</taxon>
        <taxon>Cucujiformia</taxon>
        <taxon>Chrysomeloidea</taxon>
        <taxon>Chrysomelidae</taxon>
        <taxon>Galerucinae</taxon>
        <taxon>Diabroticina</taxon>
        <taxon>Diabroticites</taxon>
        <taxon>Diabrotica</taxon>
    </lineage>
</organism>
<name>A0ABM5JUM1_DIAVI</name>
<dbReference type="EnsemblMetazoa" id="XM_050645681.1">
    <property type="protein sequence ID" value="XP_050501638.1"/>
    <property type="gene ID" value="LOC126881413"/>
</dbReference>
<dbReference type="EnsemblMetazoa" id="XM_050645680.1">
    <property type="protein sequence ID" value="XP_050501637.1"/>
    <property type="gene ID" value="LOC126881413"/>
</dbReference>
<protein>
    <submittedName>
        <fullName evidence="1">Uncharacterized protein</fullName>
    </submittedName>
</protein>
<accession>A0ABM5JUM1</accession>
<dbReference type="RefSeq" id="XP_050501637.1">
    <property type="nucleotide sequence ID" value="XM_050645680.1"/>
</dbReference>
<dbReference type="EnsemblMetazoa" id="XM_050645682.1">
    <property type="protein sequence ID" value="XP_050501639.1"/>
    <property type="gene ID" value="LOC126881413"/>
</dbReference>
<dbReference type="Proteomes" id="UP001652700">
    <property type="component" value="Unplaced"/>
</dbReference>